<reference evidence="1 2" key="1">
    <citation type="journal article" date="2022" name="Allergy">
        <title>Genome assembly and annotation of Periplaneta americana reveal a comprehensive cockroach allergen profile.</title>
        <authorList>
            <person name="Wang L."/>
            <person name="Xiong Q."/>
            <person name="Saelim N."/>
            <person name="Wang L."/>
            <person name="Nong W."/>
            <person name="Wan A.T."/>
            <person name="Shi M."/>
            <person name="Liu X."/>
            <person name="Cao Q."/>
            <person name="Hui J.H.L."/>
            <person name="Sookrung N."/>
            <person name="Leung T.F."/>
            <person name="Tungtrongchitr A."/>
            <person name="Tsui S.K.W."/>
        </authorList>
    </citation>
    <scope>NUCLEOTIDE SEQUENCE [LARGE SCALE GENOMIC DNA]</scope>
    <source>
        <strain evidence="1">PWHHKU_190912</strain>
    </source>
</reference>
<name>A0ABQ8TQL2_PERAM</name>
<sequence>MKFRRGGKIAKSDTLTCDRDKLEWKQLKSATIKDLSCSQGQQESRIAYLLTDTDFIKKLKIHYNLASTPAYEVHIRNRGDGYKPRFLSNALHDNRQMEAAKLRVKERCHKNSGSRISS</sequence>
<keyword evidence="2" id="KW-1185">Reference proteome</keyword>
<comment type="caution">
    <text evidence="1">The sequence shown here is derived from an EMBL/GenBank/DDBJ whole genome shotgun (WGS) entry which is preliminary data.</text>
</comment>
<evidence type="ECO:0000313" key="1">
    <source>
        <dbReference type="EMBL" id="KAJ4448128.1"/>
    </source>
</evidence>
<accession>A0ABQ8TQL2</accession>
<protein>
    <submittedName>
        <fullName evidence="1">Uncharacterized protein</fullName>
    </submittedName>
</protein>
<dbReference type="Proteomes" id="UP001148838">
    <property type="component" value="Unassembled WGS sequence"/>
</dbReference>
<dbReference type="EMBL" id="JAJSOF020000005">
    <property type="protein sequence ID" value="KAJ4448128.1"/>
    <property type="molecule type" value="Genomic_DNA"/>
</dbReference>
<proteinExistence type="predicted"/>
<organism evidence="1 2">
    <name type="scientific">Periplaneta americana</name>
    <name type="common">American cockroach</name>
    <name type="synonym">Blatta americana</name>
    <dbReference type="NCBI Taxonomy" id="6978"/>
    <lineage>
        <taxon>Eukaryota</taxon>
        <taxon>Metazoa</taxon>
        <taxon>Ecdysozoa</taxon>
        <taxon>Arthropoda</taxon>
        <taxon>Hexapoda</taxon>
        <taxon>Insecta</taxon>
        <taxon>Pterygota</taxon>
        <taxon>Neoptera</taxon>
        <taxon>Polyneoptera</taxon>
        <taxon>Dictyoptera</taxon>
        <taxon>Blattodea</taxon>
        <taxon>Blattoidea</taxon>
        <taxon>Blattidae</taxon>
        <taxon>Blattinae</taxon>
        <taxon>Periplaneta</taxon>
    </lineage>
</organism>
<evidence type="ECO:0000313" key="2">
    <source>
        <dbReference type="Proteomes" id="UP001148838"/>
    </source>
</evidence>
<gene>
    <name evidence="1" type="ORF">ANN_10140</name>
</gene>